<dbReference type="HOGENOM" id="CLU_2375494_0_0_1"/>
<reference evidence="2" key="1">
    <citation type="submission" date="2011-08" db="EMBL/GenBank/DDBJ databases">
        <authorList>
            <person name="Rombauts S."/>
        </authorList>
    </citation>
    <scope>NUCLEOTIDE SEQUENCE</scope>
    <source>
        <strain evidence="2">London</strain>
    </source>
</reference>
<accession>T1K8M6</accession>
<dbReference type="EMBL" id="CAEY01001879">
    <property type="status" value="NOT_ANNOTATED_CDS"/>
    <property type="molecule type" value="Genomic_DNA"/>
</dbReference>
<protein>
    <submittedName>
        <fullName evidence="1">Uncharacterized protein</fullName>
    </submittedName>
</protein>
<name>T1K8M6_TETUR</name>
<keyword evidence="2" id="KW-1185">Reference proteome</keyword>
<evidence type="ECO:0000313" key="2">
    <source>
        <dbReference type="Proteomes" id="UP000015104"/>
    </source>
</evidence>
<organism evidence="1 2">
    <name type="scientific">Tetranychus urticae</name>
    <name type="common">Two-spotted spider mite</name>
    <dbReference type="NCBI Taxonomy" id="32264"/>
    <lineage>
        <taxon>Eukaryota</taxon>
        <taxon>Metazoa</taxon>
        <taxon>Ecdysozoa</taxon>
        <taxon>Arthropoda</taxon>
        <taxon>Chelicerata</taxon>
        <taxon>Arachnida</taxon>
        <taxon>Acari</taxon>
        <taxon>Acariformes</taxon>
        <taxon>Trombidiformes</taxon>
        <taxon>Prostigmata</taxon>
        <taxon>Eleutherengona</taxon>
        <taxon>Raphignathae</taxon>
        <taxon>Tetranychoidea</taxon>
        <taxon>Tetranychidae</taxon>
        <taxon>Tetranychus</taxon>
    </lineage>
</organism>
<evidence type="ECO:0000313" key="1">
    <source>
        <dbReference type="EnsemblMetazoa" id="tetur07g01890.1"/>
    </source>
</evidence>
<dbReference type="Proteomes" id="UP000015104">
    <property type="component" value="Unassembled WGS sequence"/>
</dbReference>
<proteinExistence type="predicted"/>
<dbReference type="EnsemblMetazoa" id="tetur07g01890.1">
    <property type="protein sequence ID" value="tetur07g01890.1"/>
    <property type="gene ID" value="tetur07g01890"/>
</dbReference>
<reference evidence="1" key="2">
    <citation type="submission" date="2015-06" db="UniProtKB">
        <authorList>
            <consortium name="EnsemblMetazoa"/>
        </authorList>
    </citation>
    <scope>IDENTIFICATION</scope>
</reference>
<sequence>MDIETMLKENRGNNITENRPCHVSCLIKSFVCCHIRLPFHIKIGYCCPDLVYGVDNLMVIETSVMPEISIGNTALLYFSPLCSQLILKRSKFIMR</sequence>
<dbReference type="AlphaFoldDB" id="T1K8M6"/>